<comment type="caution">
    <text evidence="1">The sequence shown here is derived from an EMBL/GenBank/DDBJ whole genome shotgun (WGS) entry which is preliminary data.</text>
</comment>
<protein>
    <submittedName>
        <fullName evidence="1">Uncharacterized protein</fullName>
    </submittedName>
</protein>
<dbReference type="RefSeq" id="WP_163149358.1">
    <property type="nucleotide sequence ID" value="NZ_VKHP01000001.1"/>
</dbReference>
<evidence type="ECO:0000313" key="2">
    <source>
        <dbReference type="Proteomes" id="UP000468531"/>
    </source>
</evidence>
<proteinExistence type="predicted"/>
<reference evidence="1 2" key="1">
    <citation type="journal article" date="2020" name="Arch. Microbiol.">
        <title>Bradyrhizobium uaiense sp. nov., a new highly efficient cowpea symbiont.</title>
        <authorList>
            <person name="Cabral Michel D."/>
            <person name="Azarias Guimaraes A."/>
            <person name="Martins da Costa E."/>
            <person name="Soares de Carvalho T."/>
            <person name="Balsanelli E."/>
            <person name="Willems A."/>
            <person name="Maltempi de Souza E."/>
            <person name="de Souza Moreira F.M."/>
        </authorList>
    </citation>
    <scope>NUCLEOTIDE SEQUENCE [LARGE SCALE GENOMIC DNA]</scope>
    <source>
        <strain evidence="1 2">UFLA 03-164</strain>
    </source>
</reference>
<dbReference type="Proteomes" id="UP000468531">
    <property type="component" value="Unassembled WGS sequence"/>
</dbReference>
<keyword evidence="2" id="KW-1185">Reference proteome</keyword>
<accession>A0A6P1B6V6</accession>
<sequence length="77" mass="8534">MPSFNVRFIKTVCDDTGHEHRACQATFRVHAASLSAAAQQAETDFCRQKGVRDWTIFADAMELRTPPALPPGMGWLA</sequence>
<evidence type="ECO:0000313" key="1">
    <source>
        <dbReference type="EMBL" id="NEU94347.1"/>
    </source>
</evidence>
<organism evidence="1 2">
    <name type="scientific">Bradyrhizobium uaiense</name>
    <dbReference type="NCBI Taxonomy" id="2594946"/>
    <lineage>
        <taxon>Bacteria</taxon>
        <taxon>Pseudomonadati</taxon>
        <taxon>Pseudomonadota</taxon>
        <taxon>Alphaproteobacteria</taxon>
        <taxon>Hyphomicrobiales</taxon>
        <taxon>Nitrobacteraceae</taxon>
        <taxon>Bradyrhizobium</taxon>
    </lineage>
</organism>
<gene>
    <name evidence="1" type="ORF">FNJ47_00510</name>
</gene>
<name>A0A6P1B6V6_9BRAD</name>
<dbReference type="EMBL" id="VKHP01000001">
    <property type="protein sequence ID" value="NEU94347.1"/>
    <property type="molecule type" value="Genomic_DNA"/>
</dbReference>
<dbReference type="AlphaFoldDB" id="A0A6P1B6V6"/>